<dbReference type="Pfam" id="PF14129">
    <property type="entry name" value="DUF4296"/>
    <property type="match status" value="1"/>
</dbReference>
<feature type="signal peptide" evidence="2">
    <location>
        <begin position="1"/>
        <end position="22"/>
    </location>
</feature>
<keyword evidence="5" id="KW-1185">Reference proteome</keyword>
<keyword evidence="2" id="KW-0732">Signal</keyword>
<evidence type="ECO:0000313" key="5">
    <source>
        <dbReference type="Proteomes" id="UP001221558"/>
    </source>
</evidence>
<dbReference type="EMBL" id="CP117880">
    <property type="protein sequence ID" value="WDF66997.1"/>
    <property type="molecule type" value="Genomic_DNA"/>
</dbReference>
<dbReference type="Proteomes" id="UP001221558">
    <property type="component" value="Chromosome"/>
</dbReference>
<feature type="region of interest" description="Disordered" evidence="1">
    <location>
        <begin position="183"/>
        <end position="226"/>
    </location>
</feature>
<proteinExistence type="predicted"/>
<organism evidence="4 5">
    <name type="scientific">Sphingobacterium oryzagri</name>
    <dbReference type="NCBI Taxonomy" id="3025669"/>
    <lineage>
        <taxon>Bacteria</taxon>
        <taxon>Pseudomonadati</taxon>
        <taxon>Bacteroidota</taxon>
        <taxon>Sphingobacteriia</taxon>
        <taxon>Sphingobacteriales</taxon>
        <taxon>Sphingobacteriaceae</taxon>
        <taxon>Sphingobacterium</taxon>
    </lineage>
</organism>
<name>A0ABY7WBF9_9SPHI</name>
<evidence type="ECO:0000313" key="4">
    <source>
        <dbReference type="EMBL" id="WDF66997.1"/>
    </source>
</evidence>
<evidence type="ECO:0000256" key="1">
    <source>
        <dbReference type="SAM" id="MobiDB-lite"/>
    </source>
</evidence>
<accession>A0ABY7WBF9</accession>
<evidence type="ECO:0000259" key="3">
    <source>
        <dbReference type="Pfam" id="PF14129"/>
    </source>
</evidence>
<feature type="domain" description="DUF4296" evidence="3">
    <location>
        <begin position="23"/>
        <end position="102"/>
    </location>
</feature>
<reference evidence="4 5" key="1">
    <citation type="submission" date="2023-02" db="EMBL/GenBank/DDBJ databases">
        <title>Genome sequence of Sphingobacterium sp. KACC 22765.</title>
        <authorList>
            <person name="Kim S."/>
            <person name="Heo J."/>
            <person name="Kwon S.-W."/>
        </authorList>
    </citation>
    <scope>NUCLEOTIDE SEQUENCE [LARGE SCALE GENOMIC DNA]</scope>
    <source>
        <strain evidence="4 5">KACC 22765</strain>
    </source>
</reference>
<dbReference type="PROSITE" id="PS51257">
    <property type="entry name" value="PROKAR_LIPOPROTEIN"/>
    <property type="match status" value="1"/>
</dbReference>
<feature type="chain" id="PRO_5046448043" evidence="2">
    <location>
        <begin position="23"/>
        <end position="226"/>
    </location>
</feature>
<evidence type="ECO:0000256" key="2">
    <source>
        <dbReference type="SAM" id="SignalP"/>
    </source>
</evidence>
<gene>
    <name evidence="4" type="ORF">PQ465_11840</name>
</gene>
<dbReference type="RefSeq" id="WP_274265733.1">
    <property type="nucleotide sequence ID" value="NZ_CP117880.1"/>
</dbReference>
<dbReference type="InterPro" id="IPR025381">
    <property type="entry name" value="DUF4296"/>
</dbReference>
<sequence>MQRLLLIILSSFFLLISCHKSAPEGILSEKKMVDLMAEVHLMDGYFNTLPIDSSRKLVDGMYSNVFAQYGIDSAGFSRNLSYYLGNPTLSKKIYAQINQKLTGMDRGYRVADSVRNAQVADSIHAVQRYTKLRDEAHELMLNVHLDTIPLDYKMYRTRFMQDAGFSFPIFQGESIPVNGPVPLPTSGVQQPPVMPEGPIEEKQLPTARPIVEGEQLKPVKELQRLP</sequence>
<protein>
    <submittedName>
        <fullName evidence="4">DUF4296 domain-containing protein</fullName>
    </submittedName>
</protein>
<feature type="compositionally biased region" description="Basic and acidic residues" evidence="1">
    <location>
        <begin position="214"/>
        <end position="226"/>
    </location>
</feature>